<gene>
    <name evidence="5" type="ORF">F3Y22_tig00111088pilonHSYRG00086</name>
</gene>
<keyword evidence="3" id="KW-0328">Glycosyltransferase</keyword>
<proteinExistence type="inferred from homology"/>
<comment type="similarity">
    <text evidence="1 3">Belongs to the UDP-glycosyltransferase family.</text>
</comment>
<dbReference type="InterPro" id="IPR002213">
    <property type="entry name" value="UDP_glucos_trans"/>
</dbReference>
<evidence type="ECO:0000256" key="2">
    <source>
        <dbReference type="ARBA" id="ARBA00022679"/>
    </source>
</evidence>
<dbReference type="EC" id="2.4.1.-" evidence="4"/>
<dbReference type="SUPFAM" id="SSF53756">
    <property type="entry name" value="UDP-Glycosyltransferase/glycogen phosphorylase"/>
    <property type="match status" value="1"/>
</dbReference>
<accession>A0A6A2Z269</accession>
<evidence type="ECO:0000313" key="5">
    <source>
        <dbReference type="EMBL" id="KAE8685886.1"/>
    </source>
</evidence>
<keyword evidence="6" id="KW-1185">Reference proteome</keyword>
<dbReference type="AlphaFoldDB" id="A0A6A2Z269"/>
<dbReference type="PANTHER" id="PTHR48048:SF45">
    <property type="entry name" value="GLYCOSYLTRANSFERASE"/>
    <property type="match status" value="1"/>
</dbReference>
<evidence type="ECO:0000313" key="6">
    <source>
        <dbReference type="Proteomes" id="UP000436088"/>
    </source>
</evidence>
<keyword evidence="2 3" id="KW-0808">Transferase</keyword>
<dbReference type="InterPro" id="IPR050481">
    <property type="entry name" value="UDP-glycosyltransf_plant"/>
</dbReference>
<dbReference type="Gene3D" id="3.40.50.2000">
    <property type="entry name" value="Glycogen Phosphorylase B"/>
    <property type="match status" value="2"/>
</dbReference>
<name>A0A6A2Z269_HIBSY</name>
<organism evidence="5 6">
    <name type="scientific">Hibiscus syriacus</name>
    <name type="common">Rose of Sharon</name>
    <dbReference type="NCBI Taxonomy" id="106335"/>
    <lineage>
        <taxon>Eukaryota</taxon>
        <taxon>Viridiplantae</taxon>
        <taxon>Streptophyta</taxon>
        <taxon>Embryophyta</taxon>
        <taxon>Tracheophyta</taxon>
        <taxon>Spermatophyta</taxon>
        <taxon>Magnoliopsida</taxon>
        <taxon>eudicotyledons</taxon>
        <taxon>Gunneridae</taxon>
        <taxon>Pentapetalae</taxon>
        <taxon>rosids</taxon>
        <taxon>malvids</taxon>
        <taxon>Malvales</taxon>
        <taxon>Malvaceae</taxon>
        <taxon>Malvoideae</taxon>
        <taxon>Hibiscus</taxon>
    </lineage>
</organism>
<dbReference type="Proteomes" id="UP000436088">
    <property type="component" value="Unassembled WGS sequence"/>
</dbReference>
<reference evidence="5" key="1">
    <citation type="submission" date="2019-09" db="EMBL/GenBank/DDBJ databases">
        <title>Draft genome information of white flower Hibiscus syriacus.</title>
        <authorList>
            <person name="Kim Y.-M."/>
        </authorList>
    </citation>
    <scope>NUCLEOTIDE SEQUENCE [LARGE SCALE GENOMIC DNA]</scope>
    <source>
        <strain evidence="5">YM2019G1</strain>
    </source>
</reference>
<sequence length="433" mass="48706">MTKKAELVFIPLPGMGHLVPTVQLAKLLVHLNSNLSITIITIKPPYDAKVCAYVDSLSADRTPSTISPIKFINLPQPDPDIDFFKFMSSLVEIQGPLVKDAVTNLVEICNSVPDTPRLTGFVLDMFLTPFVELANEFGVPSYVFYTSGAAFLGFKFYAQALHDEQNLDLLELKESETEFTVPSYVNPVPTKLFPFIRGRSETVTFFLDLARRLRENHDTIMQWLDEQPSSSVVFLCFGSMGSFSVEQVTEIANALEQGGHSFLWSLRRSGEQVKGIEGSPTDYESMTELLPEGFLDRTAEIGKVIGWAPQVAILSHPATGGFISHCGWNSILESIWFGVPMMVWPLYAEQHMNAFSLGTAIDLKMDYKNYGDEAEIVKADKIERRIRWLMEQDNNIRKRMKEMSDKSRQTLTNGGTSHFTQCCFIHDIMDNLS</sequence>
<evidence type="ECO:0000256" key="1">
    <source>
        <dbReference type="ARBA" id="ARBA00009995"/>
    </source>
</evidence>
<dbReference type="PANTHER" id="PTHR48048">
    <property type="entry name" value="GLYCOSYLTRANSFERASE"/>
    <property type="match status" value="1"/>
</dbReference>
<dbReference type="GO" id="GO:0035251">
    <property type="term" value="F:UDP-glucosyltransferase activity"/>
    <property type="evidence" value="ECO:0007669"/>
    <property type="project" value="InterPro"/>
</dbReference>
<evidence type="ECO:0000256" key="4">
    <source>
        <dbReference type="RuleBase" id="RU362057"/>
    </source>
</evidence>
<dbReference type="FunFam" id="3.40.50.2000:FF:000056">
    <property type="entry name" value="Glycosyltransferase"/>
    <property type="match status" value="1"/>
</dbReference>
<comment type="caution">
    <text evidence="5">The sequence shown here is derived from an EMBL/GenBank/DDBJ whole genome shotgun (WGS) entry which is preliminary data.</text>
</comment>
<dbReference type="InterPro" id="IPR035595">
    <property type="entry name" value="UDP_glycos_trans_CS"/>
</dbReference>
<dbReference type="EMBL" id="VEPZ02001227">
    <property type="protein sequence ID" value="KAE8685886.1"/>
    <property type="molecule type" value="Genomic_DNA"/>
</dbReference>
<dbReference type="CDD" id="cd03784">
    <property type="entry name" value="GT1_Gtf-like"/>
    <property type="match status" value="1"/>
</dbReference>
<dbReference type="Pfam" id="PF00201">
    <property type="entry name" value="UDPGT"/>
    <property type="match status" value="1"/>
</dbReference>
<evidence type="ECO:0000256" key="3">
    <source>
        <dbReference type="RuleBase" id="RU003718"/>
    </source>
</evidence>
<dbReference type="PROSITE" id="PS00375">
    <property type="entry name" value="UDPGT"/>
    <property type="match status" value="1"/>
</dbReference>
<protein>
    <recommendedName>
        <fullName evidence="4">Glycosyltransferase</fullName>
        <ecNumber evidence="4">2.4.1.-</ecNumber>
    </recommendedName>
</protein>